<accession>A0A9X2SZC7</accession>
<gene>
    <name evidence="1" type="ORF">NU887_15850</name>
</gene>
<comment type="caution">
    <text evidence="1">The sequence shown here is derived from an EMBL/GenBank/DDBJ whole genome shotgun (WGS) entry which is preliminary data.</text>
</comment>
<protein>
    <submittedName>
        <fullName evidence="1">6-bladed beta-propeller</fullName>
    </submittedName>
</protein>
<organism evidence="1 2">
    <name type="scientific">Aquiflexum gelatinilyticum</name>
    <dbReference type="NCBI Taxonomy" id="2961943"/>
    <lineage>
        <taxon>Bacteria</taxon>
        <taxon>Pseudomonadati</taxon>
        <taxon>Bacteroidota</taxon>
        <taxon>Cytophagia</taxon>
        <taxon>Cytophagales</taxon>
        <taxon>Cyclobacteriaceae</taxon>
        <taxon>Aquiflexum</taxon>
    </lineage>
</organism>
<dbReference type="Pfam" id="PF17170">
    <property type="entry name" value="DUF5128"/>
    <property type="match status" value="1"/>
</dbReference>
<evidence type="ECO:0000313" key="2">
    <source>
        <dbReference type="Proteomes" id="UP001142175"/>
    </source>
</evidence>
<keyword evidence="2" id="KW-1185">Reference proteome</keyword>
<dbReference type="AlphaFoldDB" id="A0A9X2SZC7"/>
<dbReference type="InterPro" id="IPR011042">
    <property type="entry name" value="6-blade_b-propeller_TolB-like"/>
</dbReference>
<dbReference type="Proteomes" id="UP001142175">
    <property type="component" value="Unassembled WGS sequence"/>
</dbReference>
<evidence type="ECO:0000313" key="1">
    <source>
        <dbReference type="EMBL" id="MCR9016517.1"/>
    </source>
</evidence>
<dbReference type="EMBL" id="JANSUY010000015">
    <property type="protein sequence ID" value="MCR9016517.1"/>
    <property type="molecule type" value="Genomic_DNA"/>
</dbReference>
<sequence length="393" mass="44957">MRLLPLLLFALVMILTVSCKEGKKEAKVIEEVDQTDFKAMHTVFVKTEIEIENLFEIEEIIPLDVPDGETLVSIYRLQTFEGNYYLLDLDFGTLLKFSPEGKALAKIGKLGEGPEDLLDYSDFALSKSAKELLVVSMSGMSISFFDLEGNFKRKIRLKSQSEMIAVDKDRNIGMSITYFNEDFYNFETLDSSGTSVNKFFPFPKGMDAMLLRWISGHISGSEKGGFLYHEPANSVIFEINGAETFPKYQFESNEPMWPTDKKHQVIKYFESLASGQISFLTRFFEESESHLFFTWNKKKRAIAEKVVDYRTGVYDKSTNQTYITKENSLSEKMAGPMAVEGNSVLFSISLYQLLEIAEEPILKKHMVQIQKLKKEEGDTDFPVILKMKLKELE</sequence>
<reference evidence="1" key="1">
    <citation type="submission" date="2022-08" db="EMBL/GenBank/DDBJ databases">
        <authorList>
            <person name="Zhang D."/>
        </authorList>
    </citation>
    <scope>NUCLEOTIDE SEQUENCE</scope>
    <source>
        <strain evidence="1">XJ19-11</strain>
    </source>
</reference>
<dbReference type="Gene3D" id="2.120.10.30">
    <property type="entry name" value="TolB, C-terminal domain"/>
    <property type="match status" value="1"/>
</dbReference>
<name>A0A9X2SZC7_9BACT</name>
<dbReference type="PROSITE" id="PS51257">
    <property type="entry name" value="PROKAR_LIPOPROTEIN"/>
    <property type="match status" value="1"/>
</dbReference>
<dbReference type="RefSeq" id="WP_258424362.1">
    <property type="nucleotide sequence ID" value="NZ_JANSUY010000015.1"/>
</dbReference>
<proteinExistence type="predicted"/>